<dbReference type="Gene3D" id="3.30.420.10">
    <property type="entry name" value="Ribonuclease H-like superfamily/Ribonuclease H"/>
    <property type="match status" value="1"/>
</dbReference>
<dbReference type="Proteomes" id="UP000299102">
    <property type="component" value="Unassembled WGS sequence"/>
</dbReference>
<gene>
    <name evidence="1" type="ORF">EVAR_8677_1</name>
</gene>
<name>A0A4C1TUK4_EUMVA</name>
<accession>A0A4C1TUK4</accession>
<dbReference type="GO" id="GO:0003676">
    <property type="term" value="F:nucleic acid binding"/>
    <property type="evidence" value="ECO:0007669"/>
    <property type="project" value="InterPro"/>
</dbReference>
<dbReference type="InterPro" id="IPR052709">
    <property type="entry name" value="Transposase-MT_Hybrid"/>
</dbReference>
<dbReference type="AlphaFoldDB" id="A0A4C1TUK4"/>
<evidence type="ECO:0000313" key="1">
    <source>
        <dbReference type="EMBL" id="GBP17689.1"/>
    </source>
</evidence>
<dbReference type="STRING" id="151549.A0A4C1TUK4"/>
<protein>
    <submittedName>
        <fullName evidence="1">Mariner Mos1 transposase</fullName>
    </submittedName>
</protein>
<keyword evidence="2" id="KW-1185">Reference proteome</keyword>
<proteinExistence type="predicted"/>
<evidence type="ECO:0000313" key="2">
    <source>
        <dbReference type="Proteomes" id="UP000299102"/>
    </source>
</evidence>
<dbReference type="OrthoDB" id="10017160at2759"/>
<comment type="caution">
    <text evidence="1">The sequence shown here is derived from an EMBL/GenBank/DDBJ whole genome shotgun (WGS) entry which is preliminary data.</text>
</comment>
<organism evidence="1 2">
    <name type="scientific">Eumeta variegata</name>
    <name type="common">Bagworm moth</name>
    <name type="synonym">Eumeta japonica</name>
    <dbReference type="NCBI Taxonomy" id="151549"/>
    <lineage>
        <taxon>Eukaryota</taxon>
        <taxon>Metazoa</taxon>
        <taxon>Ecdysozoa</taxon>
        <taxon>Arthropoda</taxon>
        <taxon>Hexapoda</taxon>
        <taxon>Insecta</taxon>
        <taxon>Pterygota</taxon>
        <taxon>Neoptera</taxon>
        <taxon>Endopterygota</taxon>
        <taxon>Lepidoptera</taxon>
        <taxon>Glossata</taxon>
        <taxon>Ditrysia</taxon>
        <taxon>Tineoidea</taxon>
        <taxon>Psychidae</taxon>
        <taxon>Oiketicinae</taxon>
        <taxon>Eumeta</taxon>
    </lineage>
</organism>
<dbReference type="PANTHER" id="PTHR46060:SF1">
    <property type="entry name" value="MARINER MOS1 TRANSPOSASE-LIKE PROTEIN"/>
    <property type="match status" value="1"/>
</dbReference>
<dbReference type="InterPro" id="IPR036397">
    <property type="entry name" value="RNaseH_sf"/>
</dbReference>
<dbReference type="EMBL" id="BGZK01000089">
    <property type="protein sequence ID" value="GBP17689.1"/>
    <property type="molecule type" value="Genomic_DNA"/>
</dbReference>
<dbReference type="PANTHER" id="PTHR46060">
    <property type="entry name" value="MARINER MOS1 TRANSPOSASE-LIKE PROTEIN"/>
    <property type="match status" value="1"/>
</dbReference>
<reference evidence="1 2" key="1">
    <citation type="journal article" date="2019" name="Commun. Biol.">
        <title>The bagworm genome reveals a unique fibroin gene that provides high tensile strength.</title>
        <authorList>
            <person name="Kono N."/>
            <person name="Nakamura H."/>
            <person name="Ohtoshi R."/>
            <person name="Tomita M."/>
            <person name="Numata K."/>
            <person name="Arakawa K."/>
        </authorList>
    </citation>
    <scope>NUCLEOTIDE SEQUENCE [LARGE SCALE GENOMIC DNA]</scope>
</reference>
<sequence length="114" mass="13439">MSRTRQKCQKHFQANGHVVTVPLDNRKTIHSEWYKTICLPEVFEEIRKDNRQSRIILHHDDANCRTSAETTRFLEGQKIELTGHPPYGPDLAPNDFYLFTSVKNKLRGQRFWSL</sequence>